<comment type="catalytic activity">
    <reaction evidence="1 7">
        <text>ATP-independent breakage of single-stranded DNA, followed by passage and rejoining.</text>
        <dbReference type="EC" id="5.6.2.1"/>
    </reaction>
</comment>
<evidence type="ECO:0000256" key="6">
    <source>
        <dbReference type="ARBA" id="ARBA00055073"/>
    </source>
</evidence>
<dbReference type="PANTHER" id="PTHR11390">
    <property type="entry name" value="PROKARYOTIC DNA TOPOISOMERASE"/>
    <property type="match status" value="1"/>
</dbReference>
<dbReference type="Proteomes" id="UP000694543">
    <property type="component" value="Unplaced"/>
</dbReference>
<dbReference type="SMART" id="SM00493">
    <property type="entry name" value="TOPRIM"/>
    <property type="match status" value="1"/>
</dbReference>
<organism evidence="11 12">
    <name type="scientific">Chrysolophus pictus</name>
    <name type="common">Golden pheasant</name>
    <name type="synonym">Phasianus pictus</name>
    <dbReference type="NCBI Taxonomy" id="9089"/>
    <lineage>
        <taxon>Eukaryota</taxon>
        <taxon>Metazoa</taxon>
        <taxon>Chordata</taxon>
        <taxon>Craniata</taxon>
        <taxon>Vertebrata</taxon>
        <taxon>Euteleostomi</taxon>
        <taxon>Archelosauria</taxon>
        <taxon>Archosauria</taxon>
        <taxon>Dinosauria</taxon>
        <taxon>Saurischia</taxon>
        <taxon>Theropoda</taxon>
        <taxon>Coelurosauria</taxon>
        <taxon>Aves</taxon>
        <taxon>Neognathae</taxon>
        <taxon>Galloanserae</taxon>
        <taxon>Galliformes</taxon>
        <taxon>Phasianidae</taxon>
        <taxon>Phasianinae</taxon>
        <taxon>Chrysolophus</taxon>
    </lineage>
</organism>
<dbReference type="Gene3D" id="2.70.20.10">
    <property type="entry name" value="Topoisomerase I, domain 3"/>
    <property type="match status" value="1"/>
</dbReference>
<dbReference type="FunFam" id="1.10.290.10:FF:000001">
    <property type="entry name" value="DNA topoisomerase"/>
    <property type="match status" value="1"/>
</dbReference>
<comment type="function">
    <text evidence="7">Introduces a single-strand break via transesterification at a target site in duplex DNA. Releases the supercoiling and torsional tension of DNA introduced during the DNA replication and transcription by transiently cleaving and rejoining one strand of the DNA duplex. The scissile phosphodiester is attacked by the catalytic tyrosine of the enzyme, resulting in the formation of a DNA-(5'-phosphotyrosyl)-enzyme intermediate and the expulsion of a 3'-OH DNA strand.</text>
</comment>
<dbReference type="GO" id="GO:0006310">
    <property type="term" value="P:DNA recombination"/>
    <property type="evidence" value="ECO:0007669"/>
    <property type="project" value="TreeGrafter"/>
</dbReference>
<dbReference type="CDD" id="cd00186">
    <property type="entry name" value="TOP1Ac"/>
    <property type="match status" value="1"/>
</dbReference>
<keyword evidence="4 7" id="KW-0238">DNA-binding</keyword>
<dbReference type="SMART" id="SM00437">
    <property type="entry name" value="TOP1Ac"/>
    <property type="match status" value="1"/>
</dbReference>
<protein>
    <recommendedName>
        <fullName evidence="7">DNA topoisomerase</fullName>
        <ecNumber evidence="7">5.6.2.1</ecNumber>
    </recommendedName>
</protein>
<comment type="function">
    <text evidence="6">Releases the supercoiling and torsional tension of DNA introduced during the DNA replication and transcription by transiently cleaving and rejoining one strand of the DNA duplex. Introduces a single-strand break via transesterification at a target site in duplex DNA. The scissile phosphodiester is attacked by the catalytic tyrosine of the enzyme, resulting in the formation of a DNA-(5'-phosphotyrosyl)-enzyme intermediate and the expulsion of a 3'-OH DNA strand. The free DNA strand than undergoes passage around the unbroken strand thus removing DNA supercoils. Finally, in the religation step, the DNA 3'-OH attacks the covalent intermediate to expel the active-site tyrosine and restore the DNA phosphodiester backbone. Possesses negatively supercoiled DNA relaxing activity.</text>
</comment>
<dbReference type="InterPro" id="IPR013824">
    <property type="entry name" value="Topo_IA_cen_sub1"/>
</dbReference>
<evidence type="ECO:0000256" key="4">
    <source>
        <dbReference type="ARBA" id="ARBA00023125"/>
    </source>
</evidence>
<dbReference type="Gene3D" id="1.10.290.10">
    <property type="entry name" value="Topoisomerase I, domain 4"/>
    <property type="match status" value="1"/>
</dbReference>
<name>A0A8C3LQE6_CHRPC</name>
<dbReference type="PANTHER" id="PTHR11390:SF20">
    <property type="entry name" value="DNA TOPOISOMERASE 3-BETA-1"/>
    <property type="match status" value="1"/>
</dbReference>
<dbReference type="Pfam" id="PF23546">
    <property type="entry name" value="Zn_ribbon_TOP3B"/>
    <property type="match status" value="1"/>
</dbReference>
<dbReference type="AlphaFoldDB" id="A0A8C3LQE6"/>
<reference evidence="11" key="2">
    <citation type="submission" date="2025-09" db="UniProtKB">
        <authorList>
            <consortium name="Ensembl"/>
        </authorList>
    </citation>
    <scope>IDENTIFICATION</scope>
</reference>
<evidence type="ECO:0000256" key="1">
    <source>
        <dbReference type="ARBA" id="ARBA00000213"/>
    </source>
</evidence>
<dbReference type="InterPro" id="IPR013497">
    <property type="entry name" value="Topo_IA_cen"/>
</dbReference>
<dbReference type="GO" id="GO:0003917">
    <property type="term" value="F:DNA topoisomerase type I (single strand cut, ATP-independent) activity"/>
    <property type="evidence" value="ECO:0007669"/>
    <property type="project" value="UniProtKB-EC"/>
</dbReference>
<feature type="domain" description="Toprim" evidence="9">
    <location>
        <begin position="3"/>
        <end position="153"/>
    </location>
</feature>
<dbReference type="Pfam" id="PF01131">
    <property type="entry name" value="Topoisom_bac"/>
    <property type="match status" value="1"/>
</dbReference>
<evidence type="ECO:0000259" key="9">
    <source>
        <dbReference type="PROSITE" id="PS50880"/>
    </source>
</evidence>
<dbReference type="InterPro" id="IPR003602">
    <property type="entry name" value="Topo_IA_DNA-bd_dom"/>
</dbReference>
<feature type="compositionally biased region" description="Basic residues" evidence="8">
    <location>
        <begin position="818"/>
        <end position="851"/>
    </location>
</feature>
<feature type="region of interest" description="Disordered" evidence="8">
    <location>
        <begin position="818"/>
        <end position="855"/>
    </location>
</feature>
<dbReference type="FunFam" id="1.10.460.10:FF:000032">
    <property type="entry name" value="DNA topoisomerase"/>
    <property type="match status" value="1"/>
</dbReference>
<sequence length="862" mass="96632">MRTVLMVAEKPSLAQSIAKILSRGNMSSRKGLNGACSVHEYTGSFIGQSANFKMTSVCGHVMTLDFIGKYNSWDKVDPAELFSKAPTEKKEANPKLTMVKFLQVEGRGCDCIVLWLDCDKEGENICFEVLDAVLPVMNKPLSTERTIYRAKFSSITDTDICNAMNHLGEPNRNEALSVDARQELDLRIGCAFTRFQTKYFQGKYGNLDSSLISFGPCQTPTLGFCVERHDKIQSFKPETYWVLQAKVNPEKESSLTLDWDRVRVFDREIAQMFLNITKTAKEAKVESVSKKEKVKQRPLALNTVEMLRVASAALGMGPQHAMQIAERLYTQGYISYPRTETTHYPENFDLKGCLRQQANNPYWAETVKALLSEGINRPRKGHDAGDHPPITPMKAATEVELGGDGWRLYEYITRHFIATVSADCKYLQTNISFSIGPERFSCVGKVVTSPGFTEIMPWHSIPLEESLPCCEKGDLFPVGEIKLLEMQTSPPDYLTEAELITLMEKHGIGTDASIPVHINNICQRNYVTVESGRRLKPTNLGIVLVHGYYKIDAELVLPTIRSAVEKQLNLIALGKANYHQVLEHTLDIFKRKFHYFVDSIAGMDELMEVSFSPLAATGKPLSRCGKCHRFMKYIQAKPSRLHCSHCDDTYSLPQNGTIKLYKELRCPLDDFELVLWSSGSRGKSYPLCPYCYNHPPFRDMKKGMGCNECTHPTCQHSLSMLGIGQCVECENGVLVLDSTSGPKWKMACNKCNVIVHFFENAHKVRVSPETCDLCDAALVDVDFNKAKSPLPGDETQHSGCVFCDPVFQDLVELKHAAMRHPMHRGGQGKRQGRGRGKGRRPGGRPNPKKPKDKMAALAAYFV</sequence>
<dbReference type="FunFam" id="3.40.50.140:FF:000002">
    <property type="entry name" value="DNA topoisomerase"/>
    <property type="match status" value="1"/>
</dbReference>
<dbReference type="InterPro" id="IPR013825">
    <property type="entry name" value="Topo_IA_cen_sub2"/>
</dbReference>
<dbReference type="GO" id="GO:0006265">
    <property type="term" value="P:DNA topological change"/>
    <property type="evidence" value="ECO:0007669"/>
    <property type="project" value="InterPro"/>
</dbReference>
<keyword evidence="12" id="KW-1185">Reference proteome</keyword>
<dbReference type="Gene3D" id="1.10.460.10">
    <property type="entry name" value="Topoisomerase I, domain 2"/>
    <property type="match status" value="1"/>
</dbReference>
<dbReference type="InterPro" id="IPR023405">
    <property type="entry name" value="Topo_IA_core_domain"/>
</dbReference>
<proteinExistence type="inferred from homology"/>
<dbReference type="PROSITE" id="PS50880">
    <property type="entry name" value="TOPRIM"/>
    <property type="match status" value="1"/>
</dbReference>
<dbReference type="InterPro" id="IPR034144">
    <property type="entry name" value="TOPRIM_TopoIII"/>
</dbReference>
<dbReference type="InterPro" id="IPR006171">
    <property type="entry name" value="TOPRIM_dom"/>
</dbReference>
<evidence type="ECO:0000256" key="7">
    <source>
        <dbReference type="RuleBase" id="RU362092"/>
    </source>
</evidence>
<dbReference type="InterPro" id="IPR023406">
    <property type="entry name" value="Topo_IA_AS"/>
</dbReference>
<dbReference type="CDD" id="cd03362">
    <property type="entry name" value="TOPRIM_TopoIA_TopoIII"/>
    <property type="match status" value="1"/>
</dbReference>
<dbReference type="InterPro" id="IPR000380">
    <property type="entry name" value="Topo_IA"/>
</dbReference>
<evidence type="ECO:0000313" key="12">
    <source>
        <dbReference type="Proteomes" id="UP000694543"/>
    </source>
</evidence>
<dbReference type="Ensembl" id="ENSCPIT00010015932.1">
    <property type="protein sequence ID" value="ENSCPIP00010013405.1"/>
    <property type="gene ID" value="ENSCPIG00010010605.1"/>
</dbReference>
<dbReference type="SMART" id="SM00436">
    <property type="entry name" value="TOP1Bc"/>
    <property type="match status" value="1"/>
</dbReference>
<evidence type="ECO:0000256" key="8">
    <source>
        <dbReference type="SAM" id="MobiDB-lite"/>
    </source>
</evidence>
<dbReference type="Gene3D" id="3.40.50.140">
    <property type="match status" value="1"/>
</dbReference>
<reference evidence="11" key="1">
    <citation type="submission" date="2025-08" db="UniProtKB">
        <authorList>
            <consortium name="Ensembl"/>
        </authorList>
    </citation>
    <scope>IDENTIFICATION</scope>
</reference>
<feature type="domain" description="Topo IA-type catalytic" evidence="10">
    <location>
        <begin position="171"/>
        <end position="593"/>
    </location>
</feature>
<evidence type="ECO:0000256" key="3">
    <source>
        <dbReference type="ARBA" id="ARBA00023029"/>
    </source>
</evidence>
<comment type="similarity">
    <text evidence="2 7">Belongs to the type IA topoisomerase family.</text>
</comment>
<evidence type="ECO:0000313" key="11">
    <source>
        <dbReference type="Ensembl" id="ENSCPIP00010013405.1"/>
    </source>
</evidence>
<dbReference type="InterPro" id="IPR013826">
    <property type="entry name" value="Topo_IA_cen_sub3"/>
</dbReference>
<dbReference type="EC" id="5.6.2.1" evidence="7"/>
<keyword evidence="5 7" id="KW-0413">Isomerase</keyword>
<dbReference type="PROSITE" id="PS52039">
    <property type="entry name" value="TOPO_IA_2"/>
    <property type="match status" value="1"/>
</dbReference>
<dbReference type="GO" id="GO:0005634">
    <property type="term" value="C:nucleus"/>
    <property type="evidence" value="ECO:0007669"/>
    <property type="project" value="TreeGrafter"/>
</dbReference>
<dbReference type="GO" id="GO:0003677">
    <property type="term" value="F:DNA binding"/>
    <property type="evidence" value="ECO:0007669"/>
    <property type="project" value="UniProtKB-KW"/>
</dbReference>
<accession>A0A8C3LQE6</accession>
<dbReference type="PRINTS" id="PR00417">
    <property type="entry name" value="PRTPISMRASEI"/>
</dbReference>
<evidence type="ECO:0000256" key="2">
    <source>
        <dbReference type="ARBA" id="ARBA00009446"/>
    </source>
</evidence>
<evidence type="ECO:0000256" key="5">
    <source>
        <dbReference type="ARBA" id="ARBA00023235"/>
    </source>
</evidence>
<dbReference type="PROSITE" id="PS00396">
    <property type="entry name" value="TOPO_IA_1"/>
    <property type="match status" value="1"/>
</dbReference>
<dbReference type="InterPro" id="IPR003601">
    <property type="entry name" value="Topo_IA_2"/>
</dbReference>
<dbReference type="SUPFAM" id="SSF56712">
    <property type="entry name" value="Prokaryotic type I DNA topoisomerase"/>
    <property type="match status" value="1"/>
</dbReference>
<evidence type="ECO:0000259" key="10">
    <source>
        <dbReference type="PROSITE" id="PS52039"/>
    </source>
</evidence>
<dbReference type="InterPro" id="IPR056452">
    <property type="entry name" value="Zn_ribbon_TOP3B"/>
</dbReference>
<dbReference type="GO" id="GO:0006281">
    <property type="term" value="P:DNA repair"/>
    <property type="evidence" value="ECO:0007669"/>
    <property type="project" value="TreeGrafter"/>
</dbReference>
<dbReference type="Pfam" id="PF01751">
    <property type="entry name" value="Toprim"/>
    <property type="match status" value="1"/>
</dbReference>
<keyword evidence="3 7" id="KW-0799">Topoisomerase</keyword>